<gene>
    <name evidence="1" type="ORF">CEXT_66241</name>
</gene>
<evidence type="ECO:0000313" key="2">
    <source>
        <dbReference type="Proteomes" id="UP001054945"/>
    </source>
</evidence>
<dbReference type="EMBL" id="BPLR01008449">
    <property type="protein sequence ID" value="GIY24775.1"/>
    <property type="molecule type" value="Genomic_DNA"/>
</dbReference>
<evidence type="ECO:0000313" key="1">
    <source>
        <dbReference type="EMBL" id="GIY24775.1"/>
    </source>
</evidence>
<dbReference type="AlphaFoldDB" id="A0AAV4RTM3"/>
<name>A0AAV4RTM3_CAEEX</name>
<accession>A0AAV4RTM3</accession>
<protein>
    <submittedName>
        <fullName evidence="1">Uncharacterized protein</fullName>
    </submittedName>
</protein>
<organism evidence="1 2">
    <name type="scientific">Caerostris extrusa</name>
    <name type="common">Bark spider</name>
    <name type="synonym">Caerostris bankana</name>
    <dbReference type="NCBI Taxonomy" id="172846"/>
    <lineage>
        <taxon>Eukaryota</taxon>
        <taxon>Metazoa</taxon>
        <taxon>Ecdysozoa</taxon>
        <taxon>Arthropoda</taxon>
        <taxon>Chelicerata</taxon>
        <taxon>Arachnida</taxon>
        <taxon>Araneae</taxon>
        <taxon>Araneomorphae</taxon>
        <taxon>Entelegynae</taxon>
        <taxon>Araneoidea</taxon>
        <taxon>Araneidae</taxon>
        <taxon>Caerostris</taxon>
    </lineage>
</organism>
<sequence>MDVKSRPLSDIPRFLEECRLPYLKLQGPGVIRLPNPRPLLPLARPSTNGTSFQTFDKWNQLKPWTHLRDLIYAYGQENGGKFAYFA</sequence>
<proteinExistence type="predicted"/>
<keyword evidence="2" id="KW-1185">Reference proteome</keyword>
<dbReference type="Proteomes" id="UP001054945">
    <property type="component" value="Unassembled WGS sequence"/>
</dbReference>
<comment type="caution">
    <text evidence="1">The sequence shown here is derived from an EMBL/GenBank/DDBJ whole genome shotgun (WGS) entry which is preliminary data.</text>
</comment>
<reference evidence="1 2" key="1">
    <citation type="submission" date="2021-06" db="EMBL/GenBank/DDBJ databases">
        <title>Caerostris extrusa draft genome.</title>
        <authorList>
            <person name="Kono N."/>
            <person name="Arakawa K."/>
        </authorList>
    </citation>
    <scope>NUCLEOTIDE SEQUENCE [LARGE SCALE GENOMIC DNA]</scope>
</reference>